<dbReference type="RefSeq" id="YP_010653315.1">
    <property type="nucleotide sequence ID" value="NC_070796.1"/>
</dbReference>
<dbReference type="EMBL" id="MT639650">
    <property type="protein sequence ID" value="QNJ56269.1"/>
    <property type="molecule type" value="Genomic_DNA"/>
</dbReference>
<evidence type="ECO:0000313" key="1">
    <source>
        <dbReference type="EMBL" id="QNJ56269.1"/>
    </source>
</evidence>
<keyword evidence="2" id="KW-1185">Reference proteome</keyword>
<dbReference type="Proteomes" id="UP000515937">
    <property type="component" value="Segment"/>
</dbReference>
<dbReference type="GeneID" id="77929148"/>
<accession>A0A7G8LG97</accession>
<reference evidence="1 2" key="1">
    <citation type="submission" date="2020-06" db="EMBL/GenBank/DDBJ databases">
        <authorList>
            <person name="Astarita V."/>
            <person name="Brady F.L."/>
            <person name="Dana G."/>
            <person name="Kearney B."/>
            <person name="Murphy M."/>
            <person name="Patel P."/>
            <person name="Pellegrino S."/>
            <person name="Rivera M."/>
            <person name="Scipioni M.L."/>
            <person name="Shalders W."/>
            <person name="Simms N.M."/>
            <person name="Valenti A.J."/>
            <person name="Vitarbo L."/>
            <person name="Merkhofer E.C."/>
            <person name="Garlena R.A."/>
            <person name="Russell D.A."/>
            <person name="Pope W.H."/>
            <person name="Jacobs-Sera D."/>
            <person name="Hatfull G.F."/>
        </authorList>
    </citation>
    <scope>NUCLEOTIDE SEQUENCE [LARGE SCALE GENOMIC DNA]</scope>
</reference>
<name>A0A7G8LG97_9CAUD</name>
<proteinExistence type="predicted"/>
<protein>
    <submittedName>
        <fullName evidence="1">Uncharacterized protein</fullName>
    </submittedName>
</protein>
<gene>
    <name evidence="1" type="primary">40</name>
    <name evidence="1" type="ORF">SEA_OHGEESY_40</name>
</gene>
<organism evidence="1 2">
    <name type="scientific">Gordonia phage Ohgeesy</name>
    <dbReference type="NCBI Taxonomy" id="2762412"/>
    <lineage>
        <taxon>Viruses</taxon>
        <taxon>Duplodnaviria</taxon>
        <taxon>Heunggongvirae</taxon>
        <taxon>Uroviricota</taxon>
        <taxon>Caudoviricetes</taxon>
        <taxon>Nymbaxtervirinae</taxon>
        <taxon>Baxterfoxvirus</taxon>
        <taxon>Baxterfoxvirus ohgeesy</taxon>
    </lineage>
</organism>
<dbReference type="KEGG" id="vg:77929148"/>
<evidence type="ECO:0000313" key="2">
    <source>
        <dbReference type="Proteomes" id="UP000515937"/>
    </source>
</evidence>
<sequence>MGRPHERPAALTTSYYLREIVHLADVFAQSRDRLEQLVQAEAPDENNQTELTAAVLVCLATSSNISKMLWPVAQGDKYAKSRGLHLREILGISGHQSLLKERHVRDAAEHYDERMDHVARGWQPFVLGHWTLVRGREKHTFDVARRQISADPLAITMPDRWGSPARVDLDELSTEIVSLRNSANELLS</sequence>